<proteinExistence type="predicted"/>
<evidence type="ECO:0000313" key="4">
    <source>
        <dbReference type="Proteomes" id="UP001642405"/>
    </source>
</evidence>
<feature type="compositionally biased region" description="Pro residues" evidence="1">
    <location>
        <begin position="887"/>
        <end position="905"/>
    </location>
</feature>
<feature type="compositionally biased region" description="Polar residues" evidence="1">
    <location>
        <begin position="1196"/>
        <end position="1207"/>
    </location>
</feature>
<feature type="compositionally biased region" description="Low complexity" evidence="1">
    <location>
        <begin position="274"/>
        <end position="283"/>
    </location>
</feature>
<evidence type="ECO:0000313" key="3">
    <source>
        <dbReference type="EMBL" id="CAK7216267.1"/>
    </source>
</evidence>
<feature type="region of interest" description="Disordered" evidence="1">
    <location>
        <begin position="340"/>
        <end position="411"/>
    </location>
</feature>
<feature type="compositionally biased region" description="Low complexity" evidence="1">
    <location>
        <begin position="775"/>
        <end position="789"/>
    </location>
</feature>
<evidence type="ECO:0000256" key="1">
    <source>
        <dbReference type="SAM" id="MobiDB-lite"/>
    </source>
</evidence>
<name>A0ABP0B9J1_9PEZI</name>
<feature type="region of interest" description="Disordered" evidence="1">
    <location>
        <begin position="1245"/>
        <end position="1344"/>
    </location>
</feature>
<feature type="compositionally biased region" description="Low complexity" evidence="1">
    <location>
        <begin position="850"/>
        <end position="863"/>
    </location>
</feature>
<feature type="compositionally biased region" description="Low complexity" evidence="1">
    <location>
        <begin position="1146"/>
        <end position="1158"/>
    </location>
</feature>
<organism evidence="3 4">
    <name type="scientific">Sporothrix curviconia</name>
    <dbReference type="NCBI Taxonomy" id="1260050"/>
    <lineage>
        <taxon>Eukaryota</taxon>
        <taxon>Fungi</taxon>
        <taxon>Dikarya</taxon>
        <taxon>Ascomycota</taxon>
        <taxon>Pezizomycotina</taxon>
        <taxon>Sordariomycetes</taxon>
        <taxon>Sordariomycetidae</taxon>
        <taxon>Ophiostomatales</taxon>
        <taxon>Ophiostomataceae</taxon>
        <taxon>Sporothrix</taxon>
    </lineage>
</organism>
<feature type="compositionally biased region" description="Acidic residues" evidence="1">
    <location>
        <begin position="577"/>
        <end position="588"/>
    </location>
</feature>
<comment type="caution">
    <text evidence="3">The sequence shown here is derived from an EMBL/GenBank/DDBJ whole genome shotgun (WGS) entry which is preliminary data.</text>
</comment>
<protein>
    <recommendedName>
        <fullName evidence="2">Ams2/SPT21 N-terminal domain-containing protein</fullName>
    </recommendedName>
</protein>
<dbReference type="Proteomes" id="UP001642405">
    <property type="component" value="Unassembled WGS sequence"/>
</dbReference>
<feature type="compositionally biased region" description="Polar residues" evidence="1">
    <location>
        <begin position="606"/>
        <end position="619"/>
    </location>
</feature>
<dbReference type="InterPro" id="IPR042403">
    <property type="entry name" value="Spt21/Ams2"/>
</dbReference>
<feature type="compositionally biased region" description="Polar residues" evidence="1">
    <location>
        <begin position="828"/>
        <end position="844"/>
    </location>
</feature>
<feature type="compositionally biased region" description="Basic residues" evidence="1">
    <location>
        <begin position="1496"/>
        <end position="1506"/>
    </location>
</feature>
<dbReference type="EMBL" id="CAWUHB010000011">
    <property type="protein sequence ID" value="CAK7216267.1"/>
    <property type="molecule type" value="Genomic_DNA"/>
</dbReference>
<feature type="compositionally biased region" description="Pro residues" evidence="1">
    <location>
        <begin position="1134"/>
        <end position="1145"/>
    </location>
</feature>
<feature type="region of interest" description="Disordered" evidence="1">
    <location>
        <begin position="269"/>
        <end position="309"/>
    </location>
</feature>
<feature type="compositionally biased region" description="Low complexity" evidence="1">
    <location>
        <begin position="620"/>
        <end position="637"/>
    </location>
</feature>
<feature type="region of interest" description="Disordered" evidence="1">
    <location>
        <begin position="1"/>
        <end position="33"/>
    </location>
</feature>
<dbReference type="Gene3D" id="3.30.50.10">
    <property type="entry name" value="Erythroid Transcription Factor GATA-1, subunit A"/>
    <property type="match status" value="1"/>
</dbReference>
<gene>
    <name evidence="3" type="ORF">SCUCBS95973_002755</name>
</gene>
<feature type="compositionally biased region" description="Polar residues" evidence="1">
    <location>
        <begin position="1072"/>
        <end position="1081"/>
    </location>
</feature>
<dbReference type="InterPro" id="IPR013088">
    <property type="entry name" value="Znf_NHR/GATA"/>
</dbReference>
<feature type="region of interest" description="Disordered" evidence="1">
    <location>
        <begin position="1490"/>
        <end position="1514"/>
    </location>
</feature>
<feature type="compositionally biased region" description="Low complexity" evidence="1">
    <location>
        <begin position="355"/>
        <end position="370"/>
    </location>
</feature>
<dbReference type="InterPro" id="IPR057725">
    <property type="entry name" value="Ams2-SPT21_N"/>
</dbReference>
<feature type="compositionally biased region" description="Polar residues" evidence="1">
    <location>
        <begin position="1166"/>
        <end position="1178"/>
    </location>
</feature>
<feature type="region of interest" description="Disordered" evidence="1">
    <location>
        <begin position="1106"/>
        <end position="1233"/>
    </location>
</feature>
<sequence>MASPMTTGSPAAYGWPPAAPNQQPQGMPAANDTDEMGMQVRPMALKVLYTFDKDSKVNCLARLPQTLQVQVIPIDERSWIGIVDLRLCIQAMTQGSPELSSQSELDYAIYAVDVSEPDTPLVGQGMLSWVMDPAAAMAAQQFDDGPKMVTGRVTKNMMALFGNGVRETLEVRLRLTAVARAARMESTTSNSNRGNSMDASQNQMRGAPTPTDTTEWNSFLQANPMLGRSASIATMQSPNMALALPDMAAYAPGMPPTAGMAAGSFDMGAHHAMSRPGSRPGSRQSTKSAVAPSSYLPARPGSSMLAQQQHSASAFASASASSPQLALTNEDLLAPAASLPETAAPVINPRPARPSRPSSRSSRSRAPTGRPRGRPRKTQPTDGNTSAAEEAPTDADADGDDMHKKKRVKTTKANYPLQSTLDSAPDSLRVAASTSGALRTLRPLLPAGGSTDGPSQQNHLQEVPRAPTPVPRGGPPSQHHARKMMAQKARRESLANLDPSSFADPSYPRSLAAGSPTDSIAPSPENYTPEDSPADITSSPPVPRTTSYVPRSSPIPSSPPLPAMRRLQPDSGFMSGEMDDLLFDDDETALLHNNNNNKLLPPPTPQENEAPTPNVTEFSQAAQTPAPTVPAALTPQTSGETEQPVPGPVPEPVSVSEPVPAPATVPAPAQQAPPLQEQSEVPTTTAAPRPKQPNQWSQRRIIDGSADQFPFLAMNPGPPELLPTTILYNPPPQPKGPQPRQRGKNQRANSMVAKPPPPQLERSHSEPANSARLEQQQQQPQQPSQLQQQAFPLPSDAADESTSFQSRVSPFPTVDVPDDMKELAKFLASSNDSSRETSQSSNPAESLKSPPQAQPTLPQQPAAEMARVAHSLPPFPLPTRATAVPASDPPALPPLTLPAPPPPPTAFSEAPCPPSDADVPSGRSSKNLVRKAAIRERLKQAIESGEMPPFCQNCGAIETPTWRKMWIQDHDGEPGFYDFSDKSNPVICIEILERDSEGKTTRYRLVRKAMSNSEAKQWTQMLLCNPCGIWLAKANSHRPRDRWDKDSSRLNCSRTGNSARSRSRKSRAKSDAQAQPTSEAYFTTDPVGPEDANVPNSKVSYVVLPDTPPAASRQANAAQGQLPLPAPTSSSAALPPPPPPPPPPASTTTSSKPTTTAEPPKEAEISQGSLQQDFQAGSNRGPASGGGSAKRRQEAPGSTHSRGSGTAASPIAVDDQFGTTRRLLFPSPRKDGVLKVLGELAVNVIGTVLGSPKTKTSLPKFETVTRPEPKEDGDETDKAGIAGKDSTEQDDMEDLFGTPPPPTRPSTPPPKSGSQDSPSFATGPFKTPTRPTPSHRPITRSVSKSIVRSAVVTCPQSPPMEGLMLLQRTPSKTPRSVAIPSSAGRSRRMASVTPGRQQQQHHHHHQSLHVPLQLDGVPFDTPLTSTLNQLLSEANDFTTGSPSHGLTDLDLASIANLNSDDLGPGFDSSAGDIDFDSYLDTDLIMPGTSPLLGRKSANHSHKHHSQHVSFGSEPSFEASENLWSDFNDAMDVDLVTERMEQTA</sequence>
<accession>A0ABP0B9J1</accession>
<feature type="compositionally biased region" description="Pro residues" evidence="1">
    <location>
        <begin position="1298"/>
        <end position="1311"/>
    </location>
</feature>
<feature type="compositionally biased region" description="Polar residues" evidence="1">
    <location>
        <begin position="681"/>
        <end position="698"/>
    </location>
</feature>
<feature type="domain" description="Ams2/SPT21 N-terminal" evidence="2">
    <location>
        <begin position="38"/>
        <end position="178"/>
    </location>
</feature>
<dbReference type="SUPFAM" id="SSF57716">
    <property type="entry name" value="Glucocorticoid receptor-like (DNA-binding domain)"/>
    <property type="match status" value="1"/>
</dbReference>
<feature type="region of interest" description="Disordered" evidence="1">
    <location>
        <begin position="442"/>
        <end position="927"/>
    </location>
</feature>
<feature type="region of interest" description="Disordered" evidence="1">
    <location>
        <begin position="1035"/>
        <end position="1094"/>
    </location>
</feature>
<feature type="compositionally biased region" description="Low complexity" evidence="1">
    <location>
        <begin position="666"/>
        <end position="680"/>
    </location>
</feature>
<dbReference type="PANTHER" id="PTHR39147:SF1">
    <property type="entry name" value="PROTEIN SPT21"/>
    <property type="match status" value="1"/>
</dbReference>
<feature type="region of interest" description="Disordered" evidence="1">
    <location>
        <begin position="183"/>
        <end position="213"/>
    </location>
</feature>
<feature type="region of interest" description="Disordered" evidence="1">
    <location>
        <begin position="1368"/>
        <end position="1409"/>
    </location>
</feature>
<keyword evidence="4" id="KW-1185">Reference proteome</keyword>
<feature type="compositionally biased region" description="Polar residues" evidence="1">
    <location>
        <begin position="185"/>
        <end position="213"/>
    </location>
</feature>
<evidence type="ECO:0000259" key="2">
    <source>
        <dbReference type="Pfam" id="PF25823"/>
    </source>
</evidence>
<dbReference type="Pfam" id="PF25823">
    <property type="entry name" value="Ams2-SPT21_N"/>
    <property type="match status" value="1"/>
</dbReference>
<dbReference type="PANTHER" id="PTHR39147">
    <property type="entry name" value="PROTEIN SPT21"/>
    <property type="match status" value="1"/>
</dbReference>
<feature type="compositionally biased region" description="Low complexity" evidence="1">
    <location>
        <begin position="590"/>
        <end position="599"/>
    </location>
</feature>
<reference evidence="3 4" key="1">
    <citation type="submission" date="2024-01" db="EMBL/GenBank/DDBJ databases">
        <authorList>
            <person name="Allen C."/>
            <person name="Tagirdzhanova G."/>
        </authorList>
    </citation>
    <scope>NUCLEOTIDE SEQUENCE [LARGE SCALE GENOMIC DNA]</scope>
</reference>